<sequence length="82" mass="9618">MRHFEYELLVLGMNRFRRCSLVRLKMSGVLHQWSGVSVMKSWLKAQNPHGKHAGRQTNQSISFWYRPNSPTWGKRSSRSRGS</sequence>
<comment type="caution">
    <text evidence="1">The sequence shown here is derived from an EMBL/GenBank/DDBJ whole genome shotgun (WGS) entry which is preliminary data.</text>
</comment>
<evidence type="ECO:0000313" key="2">
    <source>
        <dbReference type="Proteomes" id="UP000719412"/>
    </source>
</evidence>
<dbReference type="AlphaFoldDB" id="A0A8J6HUT7"/>
<organism evidence="1 2">
    <name type="scientific">Tenebrio molitor</name>
    <name type="common">Yellow mealworm beetle</name>
    <dbReference type="NCBI Taxonomy" id="7067"/>
    <lineage>
        <taxon>Eukaryota</taxon>
        <taxon>Metazoa</taxon>
        <taxon>Ecdysozoa</taxon>
        <taxon>Arthropoda</taxon>
        <taxon>Hexapoda</taxon>
        <taxon>Insecta</taxon>
        <taxon>Pterygota</taxon>
        <taxon>Neoptera</taxon>
        <taxon>Endopterygota</taxon>
        <taxon>Coleoptera</taxon>
        <taxon>Polyphaga</taxon>
        <taxon>Cucujiformia</taxon>
        <taxon>Tenebrionidae</taxon>
        <taxon>Tenebrio</taxon>
    </lineage>
</organism>
<reference evidence="1" key="2">
    <citation type="submission" date="2021-08" db="EMBL/GenBank/DDBJ databases">
        <authorList>
            <person name="Eriksson T."/>
        </authorList>
    </citation>
    <scope>NUCLEOTIDE SEQUENCE</scope>
    <source>
        <strain evidence="1">Stoneville</strain>
        <tissue evidence="1">Whole head</tissue>
    </source>
</reference>
<dbReference type="EMBL" id="JABDTM020013110">
    <property type="protein sequence ID" value="KAH0819993.1"/>
    <property type="molecule type" value="Genomic_DNA"/>
</dbReference>
<reference evidence="1" key="1">
    <citation type="journal article" date="2020" name="J Insects Food Feed">
        <title>The yellow mealworm (Tenebrio molitor) genome: a resource for the emerging insects as food and feed industry.</title>
        <authorList>
            <person name="Eriksson T."/>
            <person name="Andere A."/>
            <person name="Kelstrup H."/>
            <person name="Emery V."/>
            <person name="Picard C."/>
        </authorList>
    </citation>
    <scope>NUCLEOTIDE SEQUENCE</scope>
    <source>
        <strain evidence="1">Stoneville</strain>
        <tissue evidence="1">Whole head</tissue>
    </source>
</reference>
<evidence type="ECO:0000313" key="1">
    <source>
        <dbReference type="EMBL" id="KAH0819993.1"/>
    </source>
</evidence>
<dbReference type="Proteomes" id="UP000719412">
    <property type="component" value="Unassembled WGS sequence"/>
</dbReference>
<proteinExistence type="predicted"/>
<accession>A0A8J6HUT7</accession>
<gene>
    <name evidence="1" type="ORF">GEV33_002798</name>
</gene>
<keyword evidence="2" id="KW-1185">Reference proteome</keyword>
<name>A0A8J6HUT7_TENMO</name>
<protein>
    <submittedName>
        <fullName evidence="1">Uncharacterized protein</fullName>
    </submittedName>
</protein>